<feature type="transmembrane region" description="Helical" evidence="1">
    <location>
        <begin position="129"/>
        <end position="149"/>
    </location>
</feature>
<name>A0A505D660_9ACTN</name>
<dbReference type="AlphaFoldDB" id="A0A505D660"/>
<dbReference type="RefSeq" id="WP_140935989.1">
    <property type="nucleotide sequence ID" value="NZ_VCHX02000177.1"/>
</dbReference>
<keyword evidence="1" id="KW-1133">Transmembrane helix</keyword>
<evidence type="ECO:0000256" key="1">
    <source>
        <dbReference type="SAM" id="Phobius"/>
    </source>
</evidence>
<proteinExistence type="predicted"/>
<gene>
    <name evidence="2" type="ORF">FGD71_031375</name>
</gene>
<reference evidence="2 3" key="1">
    <citation type="submission" date="2019-06" db="EMBL/GenBank/DDBJ databases">
        <title>Streptomyces sporangiiformans sp. nov., a novel actinomycete isolated from soil in Mount Song.</title>
        <authorList>
            <person name="Han L."/>
        </authorList>
    </citation>
    <scope>NUCLEOTIDE SEQUENCE [LARGE SCALE GENOMIC DNA]</scope>
    <source>
        <strain evidence="2 3">NEAU-SSA 1</strain>
    </source>
</reference>
<organism evidence="2 3">
    <name type="scientific">Streptomyces sporangiiformans</name>
    <dbReference type="NCBI Taxonomy" id="2315329"/>
    <lineage>
        <taxon>Bacteria</taxon>
        <taxon>Bacillati</taxon>
        <taxon>Actinomycetota</taxon>
        <taxon>Actinomycetes</taxon>
        <taxon>Kitasatosporales</taxon>
        <taxon>Streptomycetaceae</taxon>
        <taxon>Streptomyces</taxon>
    </lineage>
</organism>
<evidence type="ECO:0000313" key="2">
    <source>
        <dbReference type="EMBL" id="TPQ18297.1"/>
    </source>
</evidence>
<accession>A0A505D660</accession>
<sequence>MNEPILCAPCPLFSEQFLVDWTENRGVRMLGILIFLCIVLLSLVVNHVSRNSLKKRGVRVRAVCVDHVKVGGKVGLLMECTGPDGVPVRPTVGYFSHPPLRVGEAADIVYVPANLQGARFANAADSGKWAPVFIAVVSVLVVVTGLLTFS</sequence>
<keyword evidence="1" id="KW-0812">Transmembrane</keyword>
<keyword evidence="3" id="KW-1185">Reference proteome</keyword>
<evidence type="ECO:0000313" key="3">
    <source>
        <dbReference type="Proteomes" id="UP000317378"/>
    </source>
</evidence>
<keyword evidence="1" id="KW-0472">Membrane</keyword>
<protein>
    <recommendedName>
        <fullName evidence="4">DUF3592 domain-containing protein</fullName>
    </recommendedName>
</protein>
<comment type="caution">
    <text evidence="2">The sequence shown here is derived from an EMBL/GenBank/DDBJ whole genome shotgun (WGS) entry which is preliminary data.</text>
</comment>
<dbReference type="EMBL" id="VCHX02000177">
    <property type="protein sequence ID" value="TPQ18297.1"/>
    <property type="molecule type" value="Genomic_DNA"/>
</dbReference>
<dbReference type="Proteomes" id="UP000317378">
    <property type="component" value="Unassembled WGS sequence"/>
</dbReference>
<feature type="transmembrane region" description="Helical" evidence="1">
    <location>
        <begin position="29"/>
        <end position="49"/>
    </location>
</feature>
<evidence type="ECO:0008006" key="4">
    <source>
        <dbReference type="Google" id="ProtNLM"/>
    </source>
</evidence>